<proteinExistence type="predicted"/>
<feature type="transmembrane region" description="Helical" evidence="2">
    <location>
        <begin position="46"/>
        <end position="67"/>
    </location>
</feature>
<evidence type="ECO:0000256" key="1">
    <source>
        <dbReference type="SAM" id="MobiDB-lite"/>
    </source>
</evidence>
<keyword evidence="3" id="KW-0732">Signal</keyword>
<keyword evidence="2" id="KW-1133">Transmembrane helix</keyword>
<feature type="region of interest" description="Disordered" evidence="1">
    <location>
        <begin position="111"/>
        <end position="133"/>
    </location>
</feature>
<evidence type="ECO:0000256" key="2">
    <source>
        <dbReference type="SAM" id="Phobius"/>
    </source>
</evidence>
<dbReference type="KEGG" id="tbg:TbgDal_VII3650"/>
<feature type="signal peptide" evidence="3">
    <location>
        <begin position="1"/>
        <end position="27"/>
    </location>
</feature>
<dbReference type="Proteomes" id="UP000002316">
    <property type="component" value="Chromosome 7"/>
</dbReference>
<evidence type="ECO:0000256" key="3">
    <source>
        <dbReference type="SAM" id="SignalP"/>
    </source>
</evidence>
<reference evidence="5" key="1">
    <citation type="journal article" date="2010" name="PLoS Negl. Trop. Dis.">
        <title>The genome sequence of Trypanosoma brucei gambiense, causative agent of chronic human african trypanosomiasis.</title>
        <authorList>
            <person name="Jackson A.P."/>
            <person name="Sanders M."/>
            <person name="Berry A."/>
            <person name="McQuillan J."/>
            <person name="Aslett M.A."/>
            <person name="Quail M.A."/>
            <person name="Chukualim B."/>
            <person name="Capewell P."/>
            <person name="MacLeod A."/>
            <person name="Melville S.E."/>
            <person name="Gibson W."/>
            <person name="Barry J.D."/>
            <person name="Berriman M."/>
            <person name="Hertz-Fowler C."/>
        </authorList>
    </citation>
    <scope>NUCLEOTIDE SEQUENCE [LARGE SCALE GENOMIC DNA]</scope>
    <source>
        <strain evidence="5">MHOM/CI/86/DAL972</strain>
    </source>
</reference>
<dbReference type="AlphaFoldDB" id="C9ZSP3"/>
<evidence type="ECO:0000313" key="4">
    <source>
        <dbReference type="EMBL" id="CBH12427.1"/>
    </source>
</evidence>
<dbReference type="EMBL" id="FN554970">
    <property type="protein sequence ID" value="CBH12427.1"/>
    <property type="molecule type" value="Genomic_DNA"/>
</dbReference>
<accession>C9ZSP3</accession>
<protein>
    <recommendedName>
        <fullName evidence="6">T. brucei spp.-specific protein</fullName>
    </recommendedName>
</protein>
<dbReference type="GeneID" id="23862559"/>
<organism evidence="4 5">
    <name type="scientific">Trypanosoma brucei gambiense (strain MHOM/CI/86/DAL972)</name>
    <dbReference type="NCBI Taxonomy" id="679716"/>
    <lineage>
        <taxon>Eukaryota</taxon>
        <taxon>Discoba</taxon>
        <taxon>Euglenozoa</taxon>
        <taxon>Kinetoplastea</taxon>
        <taxon>Metakinetoplastina</taxon>
        <taxon>Trypanosomatida</taxon>
        <taxon>Trypanosomatidae</taxon>
        <taxon>Trypanosoma</taxon>
    </lineage>
</organism>
<evidence type="ECO:0000313" key="5">
    <source>
        <dbReference type="Proteomes" id="UP000002316"/>
    </source>
</evidence>
<keyword evidence="2" id="KW-0472">Membrane</keyword>
<dbReference type="RefSeq" id="XP_011774708.1">
    <property type="nucleotide sequence ID" value="XM_011776406.1"/>
</dbReference>
<name>C9ZSP3_TRYB9</name>
<feature type="compositionally biased region" description="Basic residues" evidence="1">
    <location>
        <begin position="114"/>
        <end position="133"/>
    </location>
</feature>
<sequence length="133" mass="15132">MITKQKKNLLPLSVLQLFLPFPMPSEADRSGINNIRTVKMGKGGELLTFLSSFVLLSFLLHLCFSPYEAFQTTSKPFSSSLATVRNYLEKNSDKKKSHTYIHTYVCTNAGERVGKRKKRKKSATKKRKTKTVE</sequence>
<gene>
    <name evidence="4" type="ORF">TbgDal_VII3650</name>
</gene>
<evidence type="ECO:0008006" key="6">
    <source>
        <dbReference type="Google" id="ProtNLM"/>
    </source>
</evidence>
<keyword evidence="2" id="KW-0812">Transmembrane</keyword>
<feature type="chain" id="PRO_5003005610" description="T. brucei spp.-specific protein" evidence="3">
    <location>
        <begin position="28"/>
        <end position="133"/>
    </location>
</feature>